<keyword evidence="2" id="KW-1185">Reference proteome</keyword>
<dbReference type="Proteomes" id="UP000190140">
    <property type="component" value="Unassembled WGS sequence"/>
</dbReference>
<comment type="caution">
    <text evidence="1">The sequence shown here is derived from an EMBL/GenBank/DDBJ whole genome shotgun (WGS) entry which is preliminary data.</text>
</comment>
<dbReference type="STRING" id="29349.CLOTH_13420"/>
<accession>A0A1V4I6K0</accession>
<sequence>MIKVSSASTTRIQSMYVNKSISPNSISKIKQVSKANKVNNNLNGYNPNFMLWTDYFYNNLKHGNSNLHNQNSNIQPSSNDNLLEIFQKLIQNFNTFIYYLKKLDSKNHYTKEINNILNENKASLSLIGISLNKYGYISLNEGMFCLVNSTNKEYILSFLNPEDGLVISIYKKCKCIIDEISKEYSFKEGILFDKKY</sequence>
<dbReference type="EMBL" id="MZGW01000004">
    <property type="protein sequence ID" value="OPJ55583.1"/>
    <property type="molecule type" value="Genomic_DNA"/>
</dbReference>
<gene>
    <name evidence="1" type="ORF">CLOTH_13420</name>
</gene>
<reference evidence="1 2" key="1">
    <citation type="submission" date="2017-03" db="EMBL/GenBank/DDBJ databases">
        <title>Genome sequence of Clostridium thermoalcaliphilum DSM 7309.</title>
        <authorList>
            <person name="Poehlein A."/>
            <person name="Daniel R."/>
        </authorList>
    </citation>
    <scope>NUCLEOTIDE SEQUENCE [LARGE SCALE GENOMIC DNA]</scope>
    <source>
        <strain evidence="1 2">DSM 7309</strain>
    </source>
</reference>
<evidence type="ECO:0000313" key="2">
    <source>
        <dbReference type="Proteomes" id="UP000190140"/>
    </source>
</evidence>
<dbReference type="OrthoDB" id="1950858at2"/>
<evidence type="ECO:0000313" key="1">
    <source>
        <dbReference type="EMBL" id="OPJ55583.1"/>
    </source>
</evidence>
<protein>
    <submittedName>
        <fullName evidence="1">Uncharacterized protein</fullName>
    </submittedName>
</protein>
<organism evidence="1 2">
    <name type="scientific">Alkalithermobacter paradoxus</name>
    <dbReference type="NCBI Taxonomy" id="29349"/>
    <lineage>
        <taxon>Bacteria</taxon>
        <taxon>Bacillati</taxon>
        <taxon>Bacillota</taxon>
        <taxon>Clostridia</taxon>
        <taxon>Peptostreptococcales</taxon>
        <taxon>Tepidibacteraceae</taxon>
        <taxon>Alkalithermobacter</taxon>
    </lineage>
</organism>
<name>A0A1V4I6K0_9FIRM</name>
<dbReference type="RefSeq" id="WP_079412343.1">
    <property type="nucleotide sequence ID" value="NZ_MZGW01000004.1"/>
</dbReference>
<dbReference type="AlphaFoldDB" id="A0A1V4I6K0"/>
<proteinExistence type="predicted"/>